<dbReference type="Pfam" id="PF13673">
    <property type="entry name" value="Acetyltransf_10"/>
    <property type="match status" value="1"/>
</dbReference>
<dbReference type="Gene3D" id="3.40.630.30">
    <property type="match status" value="1"/>
</dbReference>
<evidence type="ECO:0000259" key="1">
    <source>
        <dbReference type="PROSITE" id="PS51186"/>
    </source>
</evidence>
<dbReference type="CDD" id="cd04301">
    <property type="entry name" value="NAT_SF"/>
    <property type="match status" value="1"/>
</dbReference>
<dbReference type="OrthoDB" id="6198075at2"/>
<protein>
    <submittedName>
        <fullName evidence="2">GNAT family N-acetyltransferase</fullName>
    </submittedName>
</protein>
<dbReference type="GO" id="GO:0016747">
    <property type="term" value="F:acyltransferase activity, transferring groups other than amino-acyl groups"/>
    <property type="evidence" value="ECO:0007669"/>
    <property type="project" value="InterPro"/>
</dbReference>
<dbReference type="InterPro" id="IPR016181">
    <property type="entry name" value="Acyl_CoA_acyltransferase"/>
</dbReference>
<evidence type="ECO:0000313" key="3">
    <source>
        <dbReference type="Proteomes" id="UP000487929"/>
    </source>
</evidence>
<dbReference type="EMBL" id="WUTT01000001">
    <property type="protein sequence ID" value="NAW33887.1"/>
    <property type="molecule type" value="Genomic_DNA"/>
</dbReference>
<gene>
    <name evidence="2" type="ORF">GRB96_05580</name>
</gene>
<dbReference type="AlphaFoldDB" id="A0A7X5APY4"/>
<dbReference type="InterPro" id="IPR000182">
    <property type="entry name" value="GNAT_dom"/>
</dbReference>
<dbReference type="RefSeq" id="WP_161431217.1">
    <property type="nucleotide sequence ID" value="NZ_WUTT01000001.1"/>
</dbReference>
<feature type="domain" description="N-acetyltransferase" evidence="1">
    <location>
        <begin position="20"/>
        <end position="171"/>
    </location>
</feature>
<organism evidence="2 3">
    <name type="scientific">Halomonas alimentaria</name>
    <dbReference type="NCBI Taxonomy" id="147248"/>
    <lineage>
        <taxon>Bacteria</taxon>
        <taxon>Pseudomonadati</taxon>
        <taxon>Pseudomonadota</taxon>
        <taxon>Gammaproteobacteria</taxon>
        <taxon>Oceanospirillales</taxon>
        <taxon>Halomonadaceae</taxon>
        <taxon>Halomonas</taxon>
    </lineage>
</organism>
<proteinExistence type="predicted"/>
<dbReference type="PROSITE" id="PS51186">
    <property type="entry name" value="GNAT"/>
    <property type="match status" value="1"/>
</dbReference>
<comment type="caution">
    <text evidence="2">The sequence shown here is derived from an EMBL/GenBank/DDBJ whole genome shotgun (WGS) entry which is preliminary data.</text>
</comment>
<name>A0A7X5APY4_9GAMM</name>
<evidence type="ECO:0000313" key="2">
    <source>
        <dbReference type="EMBL" id="NAW33887.1"/>
    </source>
</evidence>
<keyword evidence="2" id="KW-0808">Transferase</keyword>
<keyword evidence="3" id="KW-1185">Reference proteome</keyword>
<dbReference type="SUPFAM" id="SSF55729">
    <property type="entry name" value="Acyl-CoA N-acyltransferases (Nat)"/>
    <property type="match status" value="1"/>
</dbReference>
<sequence>MNETAAAPGDAPPCRRAPRIRYREALARDAGDQAEVFHHAVMQGAAAHYTRAQREAWVSALPRDASAWAARQALYTTLVADCDGRCVGFLELEPHRGRIVTLYVWPSLARRGIGSTLLVHAERLLIERGVDRVSIDASLMLTEYLVRRGWRDLGEEWVERGGERLSRHRLDKSLVALET</sequence>
<accession>A0A7X5APY4</accession>
<reference evidence="2 3" key="1">
    <citation type="submission" date="2019-12" db="EMBL/GenBank/DDBJ databases">
        <title>Draft genome sequencing of Halomonas alimentaria DSM 15356.</title>
        <authorList>
            <person name="Pandiyan K."/>
            <person name="Kushwaha P."/>
            <person name="Gowdham M."/>
            <person name="Chakdar H."/>
            <person name="Singh A."/>
            <person name="Kumar M."/>
            <person name="Saxena A.K."/>
        </authorList>
    </citation>
    <scope>NUCLEOTIDE SEQUENCE [LARGE SCALE GENOMIC DNA]</scope>
    <source>
        <strain evidence="2 3">DSM 15356</strain>
    </source>
</reference>
<dbReference type="Proteomes" id="UP000487929">
    <property type="component" value="Unassembled WGS sequence"/>
</dbReference>